<evidence type="ECO:0000256" key="2">
    <source>
        <dbReference type="SAM" id="SignalP"/>
    </source>
</evidence>
<gene>
    <name evidence="3" type="ORF">SAMN05444170_1440</name>
</gene>
<dbReference type="Proteomes" id="UP000184096">
    <property type="component" value="Chromosome I"/>
</dbReference>
<protein>
    <submittedName>
        <fullName evidence="3">Uncharacterized protein</fullName>
    </submittedName>
</protein>
<keyword evidence="2" id="KW-0732">Signal</keyword>
<proteinExistence type="predicted"/>
<name>A0A1M7TDU0_9BRAD</name>
<sequence>MRILLASLAMLLLGGGPCLAQMSTMGTTQMALPTTPGAIVSSPLGGPGPFVSLFSPSTVPGAPATTLASPPLATDPTIPGTSLSCSPTTVALSPSVMSVTATTTPSASTTMSPIGAPAIPGSSVTSMSSSLMPTTPTTSQPLTLPPAMPVMILGAVGGSTTGTIAPAPPLGTASPGSTCTAAPGNALTNSAASPLAISDVPPSPPPGSIPSPVDNLASTDIEPAMTVIPTPNSAACNENVSFNLANPAMMAPANATGASATPGAMPQGC</sequence>
<dbReference type="AlphaFoldDB" id="A0A1M7TDU0"/>
<organism evidence="3 4">
    <name type="scientific">Bradyrhizobium erythrophlei</name>
    <dbReference type="NCBI Taxonomy" id="1437360"/>
    <lineage>
        <taxon>Bacteria</taxon>
        <taxon>Pseudomonadati</taxon>
        <taxon>Pseudomonadota</taxon>
        <taxon>Alphaproteobacteria</taxon>
        <taxon>Hyphomicrobiales</taxon>
        <taxon>Nitrobacteraceae</taxon>
        <taxon>Bradyrhizobium</taxon>
    </lineage>
</organism>
<accession>A0A1M7TDU0</accession>
<keyword evidence="4" id="KW-1185">Reference proteome</keyword>
<evidence type="ECO:0000313" key="3">
    <source>
        <dbReference type="EMBL" id="SHN68831.1"/>
    </source>
</evidence>
<dbReference type="OrthoDB" id="8265415at2"/>
<feature type="region of interest" description="Disordered" evidence="1">
    <location>
        <begin position="125"/>
        <end position="144"/>
    </location>
</feature>
<dbReference type="EMBL" id="LT670849">
    <property type="protein sequence ID" value="SHN68831.1"/>
    <property type="molecule type" value="Genomic_DNA"/>
</dbReference>
<reference evidence="4" key="1">
    <citation type="submission" date="2016-11" db="EMBL/GenBank/DDBJ databases">
        <authorList>
            <person name="Varghese N."/>
            <person name="Submissions S."/>
        </authorList>
    </citation>
    <scope>NUCLEOTIDE SEQUENCE [LARGE SCALE GENOMIC DNA]</scope>
    <source>
        <strain evidence="4">GAS401</strain>
    </source>
</reference>
<evidence type="ECO:0000313" key="4">
    <source>
        <dbReference type="Proteomes" id="UP000184096"/>
    </source>
</evidence>
<feature type="compositionally biased region" description="Low complexity" evidence="1">
    <location>
        <begin position="125"/>
        <end position="142"/>
    </location>
</feature>
<feature type="region of interest" description="Disordered" evidence="1">
    <location>
        <begin position="194"/>
        <end position="217"/>
    </location>
</feature>
<feature type="signal peptide" evidence="2">
    <location>
        <begin position="1"/>
        <end position="20"/>
    </location>
</feature>
<evidence type="ECO:0000256" key="1">
    <source>
        <dbReference type="SAM" id="MobiDB-lite"/>
    </source>
</evidence>
<dbReference type="RefSeq" id="WP_072817282.1">
    <property type="nucleotide sequence ID" value="NZ_LT670849.1"/>
</dbReference>
<feature type="chain" id="PRO_5012161453" evidence="2">
    <location>
        <begin position="21"/>
        <end position="269"/>
    </location>
</feature>